<proteinExistence type="predicted"/>
<sequence length="90" mass="9781">MHYRGAQAAVVAYDITNEESFARAKTWVKELQSVGAVLRFPATARHSSERRNGLASPVVPGFAGKTGRSAFARQLRQLELRGPKLLGGNT</sequence>
<reference evidence="1" key="1">
    <citation type="submission" date="2023-05" db="EMBL/GenBank/DDBJ databases">
        <authorList>
            <consortium name="ELIXIR-Norway"/>
        </authorList>
    </citation>
    <scope>NUCLEOTIDE SEQUENCE</scope>
</reference>
<dbReference type="EMBL" id="OX596104">
    <property type="protein sequence ID" value="CAI9700266.1"/>
    <property type="molecule type" value="Genomic_DNA"/>
</dbReference>
<evidence type="ECO:0000313" key="1">
    <source>
        <dbReference type="EMBL" id="CAI9700266.1"/>
    </source>
</evidence>
<evidence type="ECO:0000313" key="2">
    <source>
        <dbReference type="Proteomes" id="UP001162501"/>
    </source>
</evidence>
<organism evidence="1 2">
    <name type="scientific">Rangifer tarandus platyrhynchus</name>
    <name type="common">Svalbard reindeer</name>
    <dbReference type="NCBI Taxonomy" id="3082113"/>
    <lineage>
        <taxon>Eukaryota</taxon>
        <taxon>Metazoa</taxon>
        <taxon>Chordata</taxon>
        <taxon>Craniata</taxon>
        <taxon>Vertebrata</taxon>
        <taxon>Euteleostomi</taxon>
        <taxon>Mammalia</taxon>
        <taxon>Eutheria</taxon>
        <taxon>Laurasiatheria</taxon>
        <taxon>Artiodactyla</taxon>
        <taxon>Ruminantia</taxon>
        <taxon>Pecora</taxon>
        <taxon>Cervidae</taxon>
        <taxon>Odocoileinae</taxon>
        <taxon>Rangifer</taxon>
    </lineage>
</organism>
<protein>
    <submittedName>
        <fullName evidence="1">Uncharacterized protein</fullName>
    </submittedName>
</protein>
<gene>
    <name evidence="1" type="ORF">MRATA1EN3_LOCUS11479</name>
</gene>
<accession>A0ACB0EJF5</accession>
<dbReference type="Proteomes" id="UP001162501">
    <property type="component" value="Chromosome 20"/>
</dbReference>
<name>A0ACB0EJF5_RANTA</name>